<keyword evidence="4" id="KW-0963">Cytoplasm</keyword>
<dbReference type="Pfam" id="PF01351">
    <property type="entry name" value="RNase_HII"/>
    <property type="match status" value="1"/>
</dbReference>
<comment type="similarity">
    <text evidence="10">Belongs to the RNase HII family.</text>
</comment>
<evidence type="ECO:0000256" key="10">
    <source>
        <dbReference type="RuleBase" id="RU003515"/>
    </source>
</evidence>
<dbReference type="EC" id="3.1.26.4" evidence="10"/>
<dbReference type="GO" id="GO:0043137">
    <property type="term" value="P:DNA replication, removal of RNA primer"/>
    <property type="evidence" value="ECO:0007669"/>
    <property type="project" value="TreeGrafter"/>
</dbReference>
<proteinExistence type="inferred from homology"/>
<gene>
    <name evidence="13" type="ORF">PROFUN_04874</name>
</gene>
<dbReference type="PANTHER" id="PTHR10954">
    <property type="entry name" value="RIBONUCLEASE H2 SUBUNIT A"/>
    <property type="match status" value="1"/>
</dbReference>
<accession>A0A2P6NF42</accession>
<evidence type="ECO:0000313" key="13">
    <source>
        <dbReference type="EMBL" id="PRP82569.1"/>
    </source>
</evidence>
<evidence type="ECO:0000256" key="11">
    <source>
        <dbReference type="SAM" id="MobiDB-lite"/>
    </source>
</evidence>
<keyword evidence="5 9" id="KW-0540">Nuclease</keyword>
<feature type="region of interest" description="Disordered" evidence="11">
    <location>
        <begin position="200"/>
        <end position="230"/>
    </location>
</feature>
<feature type="binding site" evidence="9">
    <location>
        <position position="143"/>
    </location>
    <ligand>
        <name>a divalent metal cation</name>
        <dbReference type="ChEBI" id="CHEBI:60240"/>
    </ligand>
</feature>
<dbReference type="GO" id="GO:0006298">
    <property type="term" value="P:mismatch repair"/>
    <property type="evidence" value="ECO:0007669"/>
    <property type="project" value="TreeGrafter"/>
</dbReference>
<sequence>MRRFLRWTNRGTNLVEFKSPSHSFVSGVDETGRGAVVGPLVLCTVSMTADTARILVERGDIRDSKQLSPKMIQSVASQLRDTVGLCYTTHHITSQEIDARIIRQKSLDELQVEHTIRMLQLHSLRLPLIGSPLHFEGHMINFDGSRYKLLLDTVQDKFPLAELHMEPRSDDTYIQVAVASILAKDEREREVRELKETYGVDFGSGYPSDEKTRRSEDDEGDAPDKRDVESEGMTKLYKWIEDKLCPVHFSNHMRKQKNEENALLFWRHRHVTSGHLQQNPT</sequence>
<dbReference type="GO" id="GO:0046872">
    <property type="term" value="F:metal ion binding"/>
    <property type="evidence" value="ECO:0007669"/>
    <property type="project" value="UniProtKB-KW"/>
</dbReference>
<dbReference type="GO" id="GO:0004523">
    <property type="term" value="F:RNA-DNA hybrid ribonuclease activity"/>
    <property type="evidence" value="ECO:0007669"/>
    <property type="project" value="UniProtKB-UniRule"/>
</dbReference>
<dbReference type="SMR" id="A0A2P6NF42"/>
<dbReference type="GO" id="GO:0005737">
    <property type="term" value="C:cytoplasm"/>
    <property type="evidence" value="ECO:0007669"/>
    <property type="project" value="UniProtKB-SubCell"/>
</dbReference>
<dbReference type="PROSITE" id="PS51975">
    <property type="entry name" value="RNASE_H_2"/>
    <property type="match status" value="1"/>
</dbReference>
<feature type="domain" description="RNase H type-2" evidence="12">
    <location>
        <begin position="23"/>
        <end position="261"/>
    </location>
</feature>
<dbReference type="InterPro" id="IPR012337">
    <property type="entry name" value="RNaseH-like_sf"/>
</dbReference>
<dbReference type="GO" id="GO:0032299">
    <property type="term" value="C:ribonuclease H2 complex"/>
    <property type="evidence" value="ECO:0007669"/>
    <property type="project" value="TreeGrafter"/>
</dbReference>
<dbReference type="STRING" id="1890364.A0A2P6NF42"/>
<evidence type="ECO:0000256" key="1">
    <source>
        <dbReference type="ARBA" id="ARBA00000077"/>
    </source>
</evidence>
<dbReference type="OrthoDB" id="7462577at2759"/>
<evidence type="ECO:0000256" key="3">
    <source>
        <dbReference type="ARBA" id="ARBA00004496"/>
    </source>
</evidence>
<organism evidence="13 14">
    <name type="scientific">Planoprotostelium fungivorum</name>
    <dbReference type="NCBI Taxonomy" id="1890364"/>
    <lineage>
        <taxon>Eukaryota</taxon>
        <taxon>Amoebozoa</taxon>
        <taxon>Evosea</taxon>
        <taxon>Variosea</taxon>
        <taxon>Cavosteliida</taxon>
        <taxon>Cavosteliaceae</taxon>
        <taxon>Planoprotostelium</taxon>
    </lineage>
</organism>
<keyword evidence="6 9" id="KW-0479">Metal-binding</keyword>
<evidence type="ECO:0000256" key="5">
    <source>
        <dbReference type="ARBA" id="ARBA00022722"/>
    </source>
</evidence>
<evidence type="ECO:0000256" key="4">
    <source>
        <dbReference type="ARBA" id="ARBA00022490"/>
    </source>
</evidence>
<name>A0A2P6NF42_9EUKA</name>
<dbReference type="SUPFAM" id="SSF53098">
    <property type="entry name" value="Ribonuclease H-like"/>
    <property type="match status" value="1"/>
</dbReference>
<comment type="cofactor">
    <cofactor evidence="9">
        <name>Mn(2+)</name>
        <dbReference type="ChEBI" id="CHEBI:29035"/>
    </cofactor>
    <cofactor evidence="9">
        <name>Mg(2+)</name>
        <dbReference type="ChEBI" id="CHEBI:18420"/>
    </cofactor>
    <text evidence="9">Manganese or magnesium. Binds 1 divalent metal ion per monomer in the absence of substrate. May bind a second metal ion after substrate binding.</text>
</comment>
<evidence type="ECO:0000256" key="9">
    <source>
        <dbReference type="PROSITE-ProRule" id="PRU01319"/>
    </source>
</evidence>
<dbReference type="InterPro" id="IPR024567">
    <property type="entry name" value="RNase_HII/HIII_dom"/>
</dbReference>
<feature type="compositionally biased region" description="Basic and acidic residues" evidence="11">
    <location>
        <begin position="208"/>
        <end position="229"/>
    </location>
</feature>
<dbReference type="Gene3D" id="3.30.420.10">
    <property type="entry name" value="Ribonuclease H-like superfamily/Ribonuclease H"/>
    <property type="match status" value="1"/>
</dbReference>
<keyword evidence="8 9" id="KW-0378">Hydrolase</keyword>
<evidence type="ECO:0000256" key="2">
    <source>
        <dbReference type="ARBA" id="ARBA00004065"/>
    </source>
</evidence>
<comment type="caution">
    <text evidence="13">The sequence shown here is derived from an EMBL/GenBank/DDBJ whole genome shotgun (WGS) entry which is preliminary data.</text>
</comment>
<dbReference type="EMBL" id="MDYQ01000100">
    <property type="protein sequence ID" value="PRP82569.1"/>
    <property type="molecule type" value="Genomic_DNA"/>
</dbReference>
<dbReference type="Proteomes" id="UP000241769">
    <property type="component" value="Unassembled WGS sequence"/>
</dbReference>
<comment type="subcellular location">
    <subcellularLocation>
        <location evidence="3">Cytoplasm</location>
    </subcellularLocation>
</comment>
<dbReference type="InterPro" id="IPR036397">
    <property type="entry name" value="RNaseH_sf"/>
</dbReference>
<keyword evidence="14" id="KW-1185">Reference proteome</keyword>
<protein>
    <recommendedName>
        <fullName evidence="10">Ribonuclease</fullName>
        <ecNumber evidence="10">3.1.26.4</ecNumber>
    </recommendedName>
</protein>
<comment type="catalytic activity">
    <reaction evidence="1 9 10">
        <text>Endonucleolytic cleavage to 5'-phosphomonoester.</text>
        <dbReference type="EC" id="3.1.26.4"/>
    </reaction>
</comment>
<evidence type="ECO:0000256" key="8">
    <source>
        <dbReference type="ARBA" id="ARBA00022801"/>
    </source>
</evidence>
<dbReference type="AlphaFoldDB" id="A0A2P6NF42"/>
<dbReference type="InParanoid" id="A0A2P6NF42"/>
<evidence type="ECO:0000256" key="7">
    <source>
        <dbReference type="ARBA" id="ARBA00022759"/>
    </source>
</evidence>
<feature type="binding site" evidence="9">
    <location>
        <position position="30"/>
    </location>
    <ligand>
        <name>a divalent metal cation</name>
        <dbReference type="ChEBI" id="CHEBI:60240"/>
    </ligand>
</feature>
<dbReference type="PANTHER" id="PTHR10954:SF23">
    <property type="entry name" value="RIBONUCLEASE"/>
    <property type="match status" value="1"/>
</dbReference>
<keyword evidence="7 9" id="KW-0255">Endonuclease</keyword>
<comment type="function">
    <text evidence="2 10">Endonuclease that specifically degrades the RNA of RNA-DNA hybrids.</text>
</comment>
<dbReference type="InterPro" id="IPR001352">
    <property type="entry name" value="RNase_HII/HIII"/>
</dbReference>
<evidence type="ECO:0000313" key="14">
    <source>
        <dbReference type="Proteomes" id="UP000241769"/>
    </source>
</evidence>
<reference evidence="13 14" key="1">
    <citation type="journal article" date="2018" name="Genome Biol. Evol.">
        <title>Multiple Roots of Fruiting Body Formation in Amoebozoa.</title>
        <authorList>
            <person name="Hillmann F."/>
            <person name="Forbes G."/>
            <person name="Novohradska S."/>
            <person name="Ferling I."/>
            <person name="Riege K."/>
            <person name="Groth M."/>
            <person name="Westermann M."/>
            <person name="Marz M."/>
            <person name="Spaller T."/>
            <person name="Winckler T."/>
            <person name="Schaap P."/>
            <person name="Glockner G."/>
        </authorList>
    </citation>
    <scope>NUCLEOTIDE SEQUENCE [LARGE SCALE GENOMIC DNA]</scope>
    <source>
        <strain evidence="13 14">Jena</strain>
    </source>
</reference>
<dbReference type="GO" id="GO:0003723">
    <property type="term" value="F:RNA binding"/>
    <property type="evidence" value="ECO:0007669"/>
    <property type="project" value="UniProtKB-UniRule"/>
</dbReference>
<evidence type="ECO:0000256" key="6">
    <source>
        <dbReference type="ARBA" id="ARBA00022723"/>
    </source>
</evidence>
<evidence type="ECO:0000259" key="12">
    <source>
        <dbReference type="PROSITE" id="PS51975"/>
    </source>
</evidence>
<feature type="binding site" evidence="9">
    <location>
        <position position="29"/>
    </location>
    <ligand>
        <name>a divalent metal cation</name>
        <dbReference type="ChEBI" id="CHEBI:60240"/>
    </ligand>
</feature>